<dbReference type="RefSeq" id="WP_377304322.1">
    <property type="nucleotide sequence ID" value="NZ_CP180191.1"/>
</dbReference>
<keyword evidence="1" id="KW-0472">Membrane</keyword>
<reference evidence="3" key="1">
    <citation type="journal article" date="2019" name="Int. J. Syst. Evol. Microbiol.">
        <title>The Global Catalogue of Microorganisms (GCM) 10K type strain sequencing project: providing services to taxonomists for standard genome sequencing and annotation.</title>
        <authorList>
            <consortium name="The Broad Institute Genomics Platform"/>
            <consortium name="The Broad Institute Genome Sequencing Center for Infectious Disease"/>
            <person name="Wu L."/>
            <person name="Ma J."/>
        </authorList>
    </citation>
    <scope>NUCLEOTIDE SEQUENCE [LARGE SCALE GENOMIC DNA]</scope>
    <source>
        <strain evidence="3">KCTC 52168</strain>
    </source>
</reference>
<feature type="transmembrane region" description="Helical" evidence="1">
    <location>
        <begin position="48"/>
        <end position="68"/>
    </location>
</feature>
<evidence type="ECO:0000313" key="3">
    <source>
        <dbReference type="Proteomes" id="UP001595556"/>
    </source>
</evidence>
<feature type="transmembrane region" description="Helical" evidence="1">
    <location>
        <begin position="88"/>
        <end position="110"/>
    </location>
</feature>
<keyword evidence="1" id="KW-1133">Transmembrane helix</keyword>
<proteinExistence type="predicted"/>
<keyword evidence="3" id="KW-1185">Reference proteome</keyword>
<accession>A0ABV7H6T4</accession>
<evidence type="ECO:0000256" key="1">
    <source>
        <dbReference type="SAM" id="Phobius"/>
    </source>
</evidence>
<comment type="caution">
    <text evidence="2">The sequence shown here is derived from an EMBL/GenBank/DDBJ whole genome shotgun (WGS) entry which is preliminary data.</text>
</comment>
<dbReference type="Proteomes" id="UP001595556">
    <property type="component" value="Unassembled WGS sequence"/>
</dbReference>
<gene>
    <name evidence="2" type="ORF">ACFOEN_12225</name>
</gene>
<sequence length="133" mass="14255">MGLFMAAVVMAMFAGMLISVPAGAFMSACVGALQVRSRGGALTARLAHPPAAFALFYALFFSAFVALVRWKVPGAHLFDTSHGATEFVFWLLVHAGVWLLALAPGFALGWQLGSAWTQRLRGGVRVRAARRHP</sequence>
<name>A0ABV7H6T4_9BURK</name>
<keyword evidence="1" id="KW-0812">Transmembrane</keyword>
<evidence type="ECO:0000313" key="2">
    <source>
        <dbReference type="EMBL" id="MFC3148388.1"/>
    </source>
</evidence>
<dbReference type="EMBL" id="JBHRTI010000007">
    <property type="protein sequence ID" value="MFC3148388.1"/>
    <property type="molecule type" value="Genomic_DNA"/>
</dbReference>
<organism evidence="2 3">
    <name type="scientific">Piscinibacterium candidicorallinum</name>
    <dbReference type="NCBI Taxonomy" id="1793872"/>
    <lineage>
        <taxon>Bacteria</taxon>
        <taxon>Pseudomonadati</taxon>
        <taxon>Pseudomonadota</taxon>
        <taxon>Betaproteobacteria</taxon>
        <taxon>Burkholderiales</taxon>
        <taxon>Piscinibacterium</taxon>
    </lineage>
</organism>
<protein>
    <submittedName>
        <fullName evidence="2">Uncharacterized protein</fullName>
    </submittedName>
</protein>